<dbReference type="Pfam" id="PF04893">
    <property type="entry name" value="Yip1"/>
    <property type="match status" value="1"/>
</dbReference>
<dbReference type="AlphaFoldDB" id="A0A1V0UUA4"/>
<evidence type="ECO:0000256" key="4">
    <source>
        <dbReference type="ARBA" id="ARBA00023136"/>
    </source>
</evidence>
<dbReference type="EMBL" id="CP020557">
    <property type="protein sequence ID" value="ARF68819.1"/>
    <property type="molecule type" value="Genomic_DNA"/>
</dbReference>
<feature type="transmembrane region" description="Helical" evidence="5">
    <location>
        <begin position="53"/>
        <end position="83"/>
    </location>
</feature>
<evidence type="ECO:0000256" key="2">
    <source>
        <dbReference type="ARBA" id="ARBA00022692"/>
    </source>
</evidence>
<accession>A0A1V0UUA4</accession>
<dbReference type="GO" id="GO:0016020">
    <property type="term" value="C:membrane"/>
    <property type="evidence" value="ECO:0007669"/>
    <property type="project" value="UniProtKB-SubCell"/>
</dbReference>
<dbReference type="RefSeq" id="WP_083040526.1">
    <property type="nucleotide sequence ID" value="NZ_CP020557.1"/>
</dbReference>
<evidence type="ECO:0000313" key="8">
    <source>
        <dbReference type="Proteomes" id="UP000192727"/>
    </source>
</evidence>
<protein>
    <recommendedName>
        <fullName evidence="6">Yip1 domain-containing protein</fullName>
    </recommendedName>
</protein>
<dbReference type="InterPro" id="IPR006977">
    <property type="entry name" value="Yip1_dom"/>
</dbReference>
<proteinExistence type="predicted"/>
<comment type="subcellular location">
    <subcellularLocation>
        <location evidence="1">Membrane</location>
        <topology evidence="1">Multi-pass membrane protein</topology>
    </subcellularLocation>
</comment>
<sequence length="186" mass="20796">MIEKISNKKLVFLAVISILLSAILFQVSIYEKVLEIYHSSAKQHDLPDIDGDIIQIVVIAIQGFSVLAIFIELLIGGFILYLIGFFLGSKKPKKTYLLLYTLTTLVTSFKMLVMATVNVFTNDPSLIYSLKGSGLYLFDPFIILSTIILYFLSGKLTDLNKNKRVVLAFSFLILKILLITFSTGGE</sequence>
<evidence type="ECO:0000256" key="5">
    <source>
        <dbReference type="SAM" id="Phobius"/>
    </source>
</evidence>
<keyword evidence="2 5" id="KW-0812">Transmembrane</keyword>
<evidence type="ECO:0000313" key="7">
    <source>
        <dbReference type="EMBL" id="ARF68819.1"/>
    </source>
</evidence>
<name>A0A1V0UUA4_9BACL</name>
<keyword evidence="3 5" id="KW-1133">Transmembrane helix</keyword>
<organism evidence="7 8">
    <name type="scientific">Paenibacillus larvae subsp. pulvifaciens</name>
    <dbReference type="NCBI Taxonomy" id="1477"/>
    <lineage>
        <taxon>Bacteria</taxon>
        <taxon>Bacillati</taxon>
        <taxon>Bacillota</taxon>
        <taxon>Bacilli</taxon>
        <taxon>Bacillales</taxon>
        <taxon>Paenibacillaceae</taxon>
        <taxon>Paenibacillus</taxon>
    </lineage>
</organism>
<feature type="transmembrane region" description="Helical" evidence="5">
    <location>
        <begin position="135"/>
        <end position="153"/>
    </location>
</feature>
<evidence type="ECO:0000259" key="6">
    <source>
        <dbReference type="Pfam" id="PF04893"/>
    </source>
</evidence>
<gene>
    <name evidence="7" type="ORF">B7C51_14995</name>
</gene>
<feature type="transmembrane region" description="Helical" evidence="5">
    <location>
        <begin position="165"/>
        <end position="184"/>
    </location>
</feature>
<keyword evidence="4 5" id="KW-0472">Membrane</keyword>
<dbReference type="Proteomes" id="UP000192727">
    <property type="component" value="Chromosome"/>
</dbReference>
<reference evidence="7 8" key="1">
    <citation type="submission" date="2017-03" db="EMBL/GenBank/DDBJ databases">
        <title>Paenibacillus larvae genome sequencing.</title>
        <authorList>
            <person name="Dingman D.W."/>
        </authorList>
    </citation>
    <scope>NUCLEOTIDE SEQUENCE [LARGE SCALE GENOMIC DNA]</scope>
    <source>
        <strain evidence="7 8">SAG 10367</strain>
    </source>
</reference>
<feature type="transmembrane region" description="Helical" evidence="5">
    <location>
        <begin position="95"/>
        <end position="115"/>
    </location>
</feature>
<evidence type="ECO:0000256" key="1">
    <source>
        <dbReference type="ARBA" id="ARBA00004141"/>
    </source>
</evidence>
<evidence type="ECO:0000256" key="3">
    <source>
        <dbReference type="ARBA" id="ARBA00022989"/>
    </source>
</evidence>
<feature type="domain" description="Yip1" evidence="6">
    <location>
        <begin position="10"/>
        <end position="180"/>
    </location>
</feature>